<evidence type="ECO:0000256" key="3">
    <source>
        <dbReference type="ARBA" id="ARBA00022692"/>
    </source>
</evidence>
<dbReference type="EMBL" id="CP064814">
    <property type="protein sequence ID" value="QPG75594.1"/>
    <property type="molecule type" value="Genomic_DNA"/>
</dbReference>
<organism evidence="8 9">
    <name type="scientific">Eeniella nana</name>
    <name type="common">Yeast</name>
    <name type="synonym">Brettanomyces nanus</name>
    <dbReference type="NCBI Taxonomy" id="13502"/>
    <lineage>
        <taxon>Eukaryota</taxon>
        <taxon>Fungi</taxon>
        <taxon>Dikarya</taxon>
        <taxon>Ascomycota</taxon>
        <taxon>Saccharomycotina</taxon>
        <taxon>Pichiomycetes</taxon>
        <taxon>Pichiales</taxon>
        <taxon>Pichiaceae</taxon>
        <taxon>Brettanomyces</taxon>
    </lineage>
</organism>
<protein>
    <recommendedName>
        <fullName evidence="7">Phosphatidic acid phosphatase type 2/haloperoxidase domain-containing protein</fullName>
    </recommendedName>
</protein>
<evidence type="ECO:0000259" key="7">
    <source>
        <dbReference type="SMART" id="SM00014"/>
    </source>
</evidence>
<evidence type="ECO:0000256" key="2">
    <source>
        <dbReference type="ARBA" id="ARBA00008816"/>
    </source>
</evidence>
<dbReference type="InterPro" id="IPR000326">
    <property type="entry name" value="PAP2/HPO"/>
</dbReference>
<dbReference type="RefSeq" id="XP_038779159.1">
    <property type="nucleotide sequence ID" value="XM_038923231.1"/>
</dbReference>
<dbReference type="InterPro" id="IPR036938">
    <property type="entry name" value="PAP2/HPO_sf"/>
</dbReference>
<feature type="domain" description="Phosphatidic acid phosphatase type 2/haloperoxidase" evidence="7">
    <location>
        <begin position="108"/>
        <end position="251"/>
    </location>
</feature>
<dbReference type="OrthoDB" id="10030083at2759"/>
<evidence type="ECO:0000256" key="6">
    <source>
        <dbReference type="SAM" id="Phobius"/>
    </source>
</evidence>
<feature type="transmembrane region" description="Helical" evidence="6">
    <location>
        <begin position="205"/>
        <end position="223"/>
    </location>
</feature>
<dbReference type="AlphaFoldDB" id="A0A875S938"/>
<keyword evidence="4 6" id="KW-1133">Transmembrane helix</keyword>
<feature type="transmembrane region" description="Helical" evidence="6">
    <location>
        <begin position="69"/>
        <end position="89"/>
    </location>
</feature>
<keyword evidence="5 6" id="KW-0472">Membrane</keyword>
<dbReference type="GO" id="GO:0046839">
    <property type="term" value="P:phospholipid dephosphorylation"/>
    <property type="evidence" value="ECO:0007669"/>
    <property type="project" value="TreeGrafter"/>
</dbReference>
<gene>
    <name evidence="8" type="ORF">FOA43_002951</name>
</gene>
<dbReference type="CDD" id="cd03390">
    <property type="entry name" value="PAP2_containing_1_like"/>
    <property type="match status" value="1"/>
</dbReference>
<comment type="subcellular location">
    <subcellularLocation>
        <location evidence="1">Membrane</location>
        <topology evidence="1">Multi-pass membrane protein</topology>
    </subcellularLocation>
</comment>
<feature type="transmembrane region" description="Helical" evidence="6">
    <location>
        <begin position="101"/>
        <end position="121"/>
    </location>
</feature>
<dbReference type="SMART" id="SM00014">
    <property type="entry name" value="acidPPc"/>
    <property type="match status" value="1"/>
</dbReference>
<dbReference type="GO" id="GO:0008195">
    <property type="term" value="F:phosphatidate phosphatase activity"/>
    <property type="evidence" value="ECO:0007669"/>
    <property type="project" value="TreeGrafter"/>
</dbReference>
<dbReference type="PANTHER" id="PTHR10165">
    <property type="entry name" value="LIPID PHOSPHATE PHOSPHATASE"/>
    <property type="match status" value="1"/>
</dbReference>
<dbReference type="GeneID" id="62196352"/>
<keyword evidence="3 6" id="KW-0812">Transmembrane</keyword>
<dbReference type="SUPFAM" id="SSF48317">
    <property type="entry name" value="Acid phosphatase/Vanadium-dependent haloperoxidase"/>
    <property type="match status" value="1"/>
</dbReference>
<dbReference type="KEGG" id="bnn:FOA43_002951"/>
<name>A0A875S938_EENNA</name>
<dbReference type="InterPro" id="IPR043216">
    <property type="entry name" value="PAP-like"/>
</dbReference>
<evidence type="ECO:0000313" key="8">
    <source>
        <dbReference type="EMBL" id="QPG75594.1"/>
    </source>
</evidence>
<comment type="similarity">
    <text evidence="2">Belongs to the PA-phosphatase related phosphoesterase family.</text>
</comment>
<feature type="transmembrane region" description="Helical" evidence="6">
    <location>
        <begin position="229"/>
        <end position="251"/>
    </location>
</feature>
<feature type="transmembrane region" description="Helical" evidence="6">
    <location>
        <begin position="175"/>
        <end position="193"/>
    </location>
</feature>
<evidence type="ECO:0000256" key="1">
    <source>
        <dbReference type="ARBA" id="ARBA00004141"/>
    </source>
</evidence>
<proteinExistence type="inferred from homology"/>
<sequence length="312" mass="36183">MFYIDRQNLGLSNRRLLRSLYKWKVIDATYAIVLAILDGTIVHWVHPYQRQFTINDITISHPFTEHERIPVPLLLELVVFVSPVVMTITNRLFTPPGKRIYVFYISFLGLIVSVTTCDFMVDTLKNWIGRCRPDFLARCIPAKDALPDTLYYAKEICTTTDKPLLLDGFRTTPSGHASISFACFGYLTMWMMGQLLGCSCNYVGAWRFLVSCLPSLFASYVAFSRTQDYRHHFVDVVLGSLMGWLVAWWSYRRYFPSVFLRYSYVPSIILDTAEKGPDDYKTHDFYMEQDWTDSWPGRSDLESQTGLRRDAI</sequence>
<dbReference type="Proteomes" id="UP000662931">
    <property type="component" value="Chromosome 3"/>
</dbReference>
<dbReference type="Pfam" id="PF01569">
    <property type="entry name" value="PAP2"/>
    <property type="match status" value="1"/>
</dbReference>
<reference evidence="8" key="1">
    <citation type="submission" date="2020-10" db="EMBL/GenBank/DDBJ databases">
        <authorList>
            <person name="Roach M.J.R."/>
        </authorList>
    </citation>
    <scope>NUCLEOTIDE SEQUENCE</scope>
    <source>
        <strain evidence="8">CBS 1945</strain>
    </source>
</reference>
<accession>A0A875S938</accession>
<feature type="transmembrane region" description="Helical" evidence="6">
    <location>
        <begin position="21"/>
        <end position="45"/>
    </location>
</feature>
<keyword evidence="9" id="KW-1185">Reference proteome</keyword>
<dbReference type="Gene3D" id="1.20.144.10">
    <property type="entry name" value="Phosphatidic acid phosphatase type 2/haloperoxidase"/>
    <property type="match status" value="1"/>
</dbReference>
<dbReference type="PANTHER" id="PTHR10165:SF35">
    <property type="entry name" value="RE23632P"/>
    <property type="match status" value="1"/>
</dbReference>
<evidence type="ECO:0000256" key="4">
    <source>
        <dbReference type="ARBA" id="ARBA00022989"/>
    </source>
</evidence>
<dbReference type="GO" id="GO:0006644">
    <property type="term" value="P:phospholipid metabolic process"/>
    <property type="evidence" value="ECO:0007669"/>
    <property type="project" value="InterPro"/>
</dbReference>
<evidence type="ECO:0000256" key="5">
    <source>
        <dbReference type="ARBA" id="ARBA00023136"/>
    </source>
</evidence>
<dbReference type="GO" id="GO:0016020">
    <property type="term" value="C:membrane"/>
    <property type="evidence" value="ECO:0007669"/>
    <property type="project" value="UniProtKB-SubCell"/>
</dbReference>
<evidence type="ECO:0000313" key="9">
    <source>
        <dbReference type="Proteomes" id="UP000662931"/>
    </source>
</evidence>